<accession>A0A0G1X941</accession>
<evidence type="ECO:0000313" key="2">
    <source>
        <dbReference type="Proteomes" id="UP000034600"/>
    </source>
</evidence>
<dbReference type="EMBL" id="LCPO01000007">
    <property type="protein sequence ID" value="KKU99068.1"/>
    <property type="molecule type" value="Genomic_DNA"/>
</dbReference>
<name>A0A0G1X941_9BACT</name>
<organism evidence="1 2">
    <name type="scientific">Candidatus Jorgensenbacteria bacterium GW2011_GWC1_48_8</name>
    <dbReference type="NCBI Taxonomy" id="1618666"/>
    <lineage>
        <taxon>Bacteria</taxon>
        <taxon>Candidatus Joergenseniibacteriota</taxon>
    </lineage>
</organism>
<dbReference type="AlphaFoldDB" id="A0A0G1X941"/>
<evidence type="ECO:0000313" key="1">
    <source>
        <dbReference type="EMBL" id="KKU99068.1"/>
    </source>
</evidence>
<comment type="caution">
    <text evidence="1">The sequence shown here is derived from an EMBL/GenBank/DDBJ whole genome shotgun (WGS) entry which is preliminary data.</text>
</comment>
<proteinExistence type="predicted"/>
<protein>
    <submittedName>
        <fullName evidence="1">Uncharacterized protein</fullName>
    </submittedName>
</protein>
<dbReference type="Proteomes" id="UP000034600">
    <property type="component" value="Unassembled WGS sequence"/>
</dbReference>
<sequence>MEEDNKFTESEMIVGGLFALGVDGVCALIDFTGVGTAVSPVIQGFATFAIDRWVDSKGGEVMGLGKQFAQYSAGVIPLVPTTTGIFAIRVFMHNHPTITEVAGKVVGKIEPAAGAASKTLKKAA</sequence>
<reference evidence="1 2" key="1">
    <citation type="journal article" date="2015" name="Nature">
        <title>rRNA introns, odd ribosomes, and small enigmatic genomes across a large radiation of phyla.</title>
        <authorList>
            <person name="Brown C.T."/>
            <person name="Hug L.A."/>
            <person name="Thomas B.C."/>
            <person name="Sharon I."/>
            <person name="Castelle C.J."/>
            <person name="Singh A."/>
            <person name="Wilkins M.J."/>
            <person name="Williams K.H."/>
            <person name="Banfield J.F."/>
        </authorList>
    </citation>
    <scope>NUCLEOTIDE SEQUENCE [LARGE SCALE GENOMIC DNA]</scope>
</reference>
<gene>
    <name evidence="1" type="ORF">UY32_C0007G0012</name>
</gene>